<dbReference type="AlphaFoldDB" id="A0A5A7UHW8"/>
<dbReference type="STRING" id="1194695.A0A5A7UHW8"/>
<sequence>MQLGPHRLYQQITTSQASSGNSTLMKINSERWEFANEGFLRGQKNLLRTIKRRKPPTTDSLPSKQEPSASIEIGRFGLDVELDCLKRDKKVVMMELVKLRRIKRRVICGQKLRKVAAEEAKMEGDPRILELELGRVGPGTIMSFAALTQPEIAKNVKAAALLSPISYLEHITAPLVRLMVDTHLDTIILSSGFHELNFKSDWGTVLLDNLYDRLVNCINVLSSITGKGKAFNNTRVKHRVKRYIKVPTISNKLVDVMIIHGGNMAKSQSKIDIGFHNNVM</sequence>
<dbReference type="GO" id="GO:0006357">
    <property type="term" value="P:regulation of transcription by RNA polymerase II"/>
    <property type="evidence" value="ECO:0007669"/>
    <property type="project" value="TreeGrafter"/>
</dbReference>
<dbReference type="GO" id="GO:0005634">
    <property type="term" value="C:nucleus"/>
    <property type="evidence" value="ECO:0007669"/>
    <property type="project" value="TreeGrafter"/>
</dbReference>
<dbReference type="GO" id="GO:0000978">
    <property type="term" value="F:RNA polymerase II cis-regulatory region sequence-specific DNA binding"/>
    <property type="evidence" value="ECO:0007669"/>
    <property type="project" value="TreeGrafter"/>
</dbReference>
<accession>A0A5A7UHW8</accession>
<protein>
    <submittedName>
        <fullName evidence="2">Triacylglycerol lipase 1-like</fullName>
    </submittedName>
</protein>
<organism evidence="2 3">
    <name type="scientific">Cucumis melo var. makuwa</name>
    <name type="common">Oriental melon</name>
    <dbReference type="NCBI Taxonomy" id="1194695"/>
    <lineage>
        <taxon>Eukaryota</taxon>
        <taxon>Viridiplantae</taxon>
        <taxon>Streptophyta</taxon>
        <taxon>Embryophyta</taxon>
        <taxon>Tracheophyta</taxon>
        <taxon>Spermatophyta</taxon>
        <taxon>Magnoliopsida</taxon>
        <taxon>eudicotyledons</taxon>
        <taxon>Gunneridae</taxon>
        <taxon>Pentapetalae</taxon>
        <taxon>rosids</taxon>
        <taxon>fabids</taxon>
        <taxon>Cucurbitales</taxon>
        <taxon>Cucurbitaceae</taxon>
        <taxon>Benincaseae</taxon>
        <taxon>Cucumis</taxon>
    </lineage>
</organism>
<dbReference type="GO" id="GO:0003700">
    <property type="term" value="F:DNA-binding transcription factor activity"/>
    <property type="evidence" value="ECO:0007669"/>
    <property type="project" value="TreeGrafter"/>
</dbReference>
<evidence type="ECO:0000313" key="3">
    <source>
        <dbReference type="Proteomes" id="UP000321393"/>
    </source>
</evidence>
<dbReference type="InterPro" id="IPR029058">
    <property type="entry name" value="AB_hydrolase_fold"/>
</dbReference>
<comment type="caution">
    <text evidence="2">The sequence shown here is derived from an EMBL/GenBank/DDBJ whole genome shotgun (WGS) entry which is preliminary data.</text>
</comment>
<dbReference type="PANTHER" id="PTHR10015">
    <property type="entry name" value="HEAT SHOCK TRANSCRIPTION FACTOR"/>
    <property type="match status" value="1"/>
</dbReference>
<dbReference type="OrthoDB" id="1827946at2759"/>
<reference evidence="2 3" key="1">
    <citation type="submission" date="2019-08" db="EMBL/GenBank/DDBJ databases">
        <title>Draft genome sequences of two oriental melons (Cucumis melo L. var makuwa).</title>
        <authorList>
            <person name="Kwon S.-Y."/>
        </authorList>
    </citation>
    <scope>NUCLEOTIDE SEQUENCE [LARGE SCALE GENOMIC DNA]</scope>
    <source>
        <strain evidence="3">cv. SW 3</strain>
        <tissue evidence="2">Leaf</tissue>
    </source>
</reference>
<proteinExistence type="predicted"/>
<name>A0A5A7UHW8_CUCMM</name>
<feature type="region of interest" description="Disordered" evidence="1">
    <location>
        <begin position="48"/>
        <end position="68"/>
    </location>
</feature>
<feature type="compositionally biased region" description="Polar residues" evidence="1">
    <location>
        <begin position="57"/>
        <end position="68"/>
    </location>
</feature>
<dbReference type="GO" id="GO:0034605">
    <property type="term" value="P:cellular response to heat"/>
    <property type="evidence" value="ECO:0007669"/>
    <property type="project" value="TreeGrafter"/>
</dbReference>
<dbReference type="Proteomes" id="UP000321393">
    <property type="component" value="Unassembled WGS sequence"/>
</dbReference>
<dbReference type="EMBL" id="SSTE01008633">
    <property type="protein sequence ID" value="KAA0054890.1"/>
    <property type="molecule type" value="Genomic_DNA"/>
</dbReference>
<dbReference type="PANTHER" id="PTHR10015:SF322">
    <property type="entry name" value="HEAT STRESS TRANSCRIPTION FACTOR A-7A"/>
    <property type="match status" value="1"/>
</dbReference>
<dbReference type="Gene3D" id="3.40.50.1820">
    <property type="entry name" value="alpha/beta hydrolase"/>
    <property type="match status" value="1"/>
</dbReference>
<evidence type="ECO:0000313" key="2">
    <source>
        <dbReference type="EMBL" id="KAA0054890.1"/>
    </source>
</evidence>
<gene>
    <name evidence="2" type="ORF">E6C27_scaffold43052G00080</name>
</gene>
<evidence type="ECO:0000256" key="1">
    <source>
        <dbReference type="SAM" id="MobiDB-lite"/>
    </source>
</evidence>